<dbReference type="InterPro" id="IPR003961">
    <property type="entry name" value="FN3_dom"/>
</dbReference>
<proteinExistence type="predicted"/>
<evidence type="ECO:0000256" key="2">
    <source>
        <dbReference type="ARBA" id="ARBA00022737"/>
    </source>
</evidence>
<dbReference type="CDD" id="cd00063">
    <property type="entry name" value="FN3"/>
    <property type="match status" value="1"/>
</dbReference>
<organism evidence="3 4">
    <name type="scientific">Pristionchus fissidentatus</name>
    <dbReference type="NCBI Taxonomy" id="1538716"/>
    <lineage>
        <taxon>Eukaryota</taxon>
        <taxon>Metazoa</taxon>
        <taxon>Ecdysozoa</taxon>
        <taxon>Nematoda</taxon>
        <taxon>Chromadorea</taxon>
        <taxon>Rhabditida</taxon>
        <taxon>Rhabditina</taxon>
        <taxon>Diplogasteromorpha</taxon>
        <taxon>Diplogasteroidea</taxon>
        <taxon>Neodiplogasteridae</taxon>
        <taxon>Pristionchus</taxon>
    </lineage>
</organism>
<keyword evidence="2" id="KW-0677">Repeat</keyword>
<keyword evidence="4" id="KW-1185">Reference proteome</keyword>
<evidence type="ECO:0000256" key="1">
    <source>
        <dbReference type="ARBA" id="ARBA00022614"/>
    </source>
</evidence>
<evidence type="ECO:0000313" key="4">
    <source>
        <dbReference type="Proteomes" id="UP001432322"/>
    </source>
</evidence>
<dbReference type="PANTHER" id="PTHR15454">
    <property type="entry name" value="NISCHARIN RELATED"/>
    <property type="match status" value="1"/>
</dbReference>
<dbReference type="Pfam" id="PF12799">
    <property type="entry name" value="LRR_4"/>
    <property type="match status" value="1"/>
</dbReference>
<keyword evidence="1" id="KW-0433">Leucine-rich repeat</keyword>
<dbReference type="AlphaFoldDB" id="A0AAV5W8S1"/>
<dbReference type="InterPro" id="IPR032675">
    <property type="entry name" value="LRR_dom_sf"/>
</dbReference>
<dbReference type="GO" id="GO:0005737">
    <property type="term" value="C:cytoplasm"/>
    <property type="evidence" value="ECO:0007669"/>
    <property type="project" value="TreeGrafter"/>
</dbReference>
<dbReference type="InterPro" id="IPR001611">
    <property type="entry name" value="Leu-rich_rpt"/>
</dbReference>
<accession>A0AAV5W8S1</accession>
<sequence>MTENNGKYIRLNAQALAHLDSPSQQNSSGCSRGPLYEEYAWIDLSSNGLFALPHAKAFPNCKQLDVSDNELVRLSSILPLSKTIVHLNASRNKICNVSNIVSFVHLHHLNLSSNMITAKSMGAGWQKTWKEIPPFKAALTLLDLSHNRLKVIPSLSTLDRLETLNLSGNDISDLSISSSLLPLSLKFLNLSSNKIDLISSMCHLSFLSSLSSLCISSNPFILPSKFNHRPFIFALFYSTLIEIDGIHLIEEEIIIGEKILQNKLSKFKRDGGEKEEEMREYLSLESPPSNSMSIHSSFDAKLTKILEKRRQYDISSQSESSFTLRPTTEYRSPSVHSPFSNWTMAAFDNKEKDVPSLSDDLSSNATLIDPIEEEEFVVTERETEKVERYAPQPKPRMSRNDKVGTAVVVIQRWWRKQMERKSGKRDELERHGKREEGLKKMKNANSMENTIGLLMKTAELQAECTHKLEETVIRLRERVCQLESLLTPPPPSQLSIDSSKGGWRLSWEPPPPVDVYELYINGRMEGHISGRSCSCRLPNLPISSSIQLKAVKGKLTSALSKSVLSD</sequence>
<evidence type="ECO:0000313" key="3">
    <source>
        <dbReference type="EMBL" id="GMT28621.1"/>
    </source>
</evidence>
<dbReference type="InterPro" id="IPR025875">
    <property type="entry name" value="Leu-rich_rpt_4"/>
</dbReference>
<dbReference type="PROSITE" id="PS51450">
    <property type="entry name" value="LRR"/>
    <property type="match status" value="3"/>
</dbReference>
<dbReference type="EMBL" id="BTSY01000005">
    <property type="protein sequence ID" value="GMT28621.1"/>
    <property type="molecule type" value="Genomic_DNA"/>
</dbReference>
<dbReference type="Gene3D" id="3.80.10.10">
    <property type="entry name" value="Ribonuclease Inhibitor"/>
    <property type="match status" value="2"/>
</dbReference>
<reference evidence="3" key="1">
    <citation type="submission" date="2023-10" db="EMBL/GenBank/DDBJ databases">
        <title>Genome assembly of Pristionchus species.</title>
        <authorList>
            <person name="Yoshida K."/>
            <person name="Sommer R.J."/>
        </authorList>
    </citation>
    <scope>NUCLEOTIDE SEQUENCE</scope>
    <source>
        <strain evidence="3">RS5133</strain>
    </source>
</reference>
<protein>
    <submittedName>
        <fullName evidence="3">Uncharacterized protein</fullName>
    </submittedName>
</protein>
<dbReference type="SUPFAM" id="SSF52058">
    <property type="entry name" value="L domain-like"/>
    <property type="match status" value="1"/>
</dbReference>
<gene>
    <name evidence="3" type="ORF">PFISCL1PPCAC_19918</name>
</gene>
<dbReference type="Proteomes" id="UP001432322">
    <property type="component" value="Unassembled WGS sequence"/>
</dbReference>
<name>A0AAV5W8S1_9BILA</name>
<comment type="caution">
    <text evidence="3">The sequence shown here is derived from an EMBL/GenBank/DDBJ whole genome shotgun (WGS) entry which is preliminary data.</text>
</comment>